<evidence type="ECO:0000256" key="1">
    <source>
        <dbReference type="SAM" id="Phobius"/>
    </source>
</evidence>
<evidence type="ECO:0000313" key="3">
    <source>
        <dbReference type="Proteomes" id="UP000199556"/>
    </source>
</evidence>
<accession>A0A1I4QIZ8</accession>
<name>A0A1I4QIZ8_ECTMO</name>
<evidence type="ECO:0000313" key="2">
    <source>
        <dbReference type="EMBL" id="SFM40004.1"/>
    </source>
</evidence>
<dbReference type="PANTHER" id="PTHR31876:SF26">
    <property type="entry name" value="PROTEIN LIKE COV 2"/>
    <property type="match status" value="1"/>
</dbReference>
<dbReference type="InterPro" id="IPR007462">
    <property type="entry name" value="COV1-like"/>
</dbReference>
<gene>
    <name evidence="2" type="ORF">SAMN05421721_104193</name>
</gene>
<dbReference type="Pfam" id="PF04367">
    <property type="entry name" value="DUF502"/>
    <property type="match status" value="1"/>
</dbReference>
<dbReference type="EMBL" id="FOUO01000004">
    <property type="protein sequence ID" value="SFM40004.1"/>
    <property type="molecule type" value="Genomic_DNA"/>
</dbReference>
<feature type="transmembrane region" description="Helical" evidence="1">
    <location>
        <begin position="7"/>
        <end position="28"/>
    </location>
</feature>
<proteinExistence type="predicted"/>
<dbReference type="PANTHER" id="PTHR31876">
    <property type="entry name" value="COV-LIKE PROTEIN 1"/>
    <property type="match status" value="1"/>
</dbReference>
<dbReference type="OrthoDB" id="5636623at2"/>
<reference evidence="2 3" key="1">
    <citation type="submission" date="2016-10" db="EMBL/GenBank/DDBJ databases">
        <authorList>
            <person name="de Groot N.N."/>
        </authorList>
    </citation>
    <scope>NUCLEOTIDE SEQUENCE [LARGE SCALE GENOMIC DNA]</scope>
    <source>
        <strain evidence="2 3">DSM 4180</strain>
    </source>
</reference>
<dbReference type="Proteomes" id="UP000199556">
    <property type="component" value="Unassembled WGS sequence"/>
</dbReference>
<dbReference type="AlphaFoldDB" id="A0A1I4QIZ8"/>
<keyword evidence="3" id="KW-1185">Reference proteome</keyword>
<keyword evidence="1" id="KW-0812">Transmembrane</keyword>
<feature type="transmembrane region" description="Helical" evidence="1">
    <location>
        <begin position="48"/>
        <end position="69"/>
    </location>
</feature>
<keyword evidence="1" id="KW-0472">Membrane</keyword>
<protein>
    <submittedName>
        <fullName evidence="2">Uncharacterized membrane protein</fullName>
    </submittedName>
</protein>
<sequence>MKGLTRTFLTGLAAILPMVVTLALVLWLGNTLEAVLGGLLKLLLPDTLYLPGLGLVTGVGLIFALGLLMRAYVVQGLLQWVEGWMQRIPVVKTIHGMVRDVTRLFSGEIHERFGEAVLVTLPGLDARVVGFITREDFAGLPAALGDRDTIAVYLPMSYQIGGYTLMLPRERVQPLDLSLEDAMRYTLTAGVSARKDERGDSAPSPRP</sequence>
<organism evidence="2 3">
    <name type="scientific">Ectothiorhodospira mobilis</name>
    <dbReference type="NCBI Taxonomy" id="195064"/>
    <lineage>
        <taxon>Bacteria</taxon>
        <taxon>Pseudomonadati</taxon>
        <taxon>Pseudomonadota</taxon>
        <taxon>Gammaproteobacteria</taxon>
        <taxon>Chromatiales</taxon>
        <taxon>Ectothiorhodospiraceae</taxon>
        <taxon>Ectothiorhodospira</taxon>
    </lineage>
</organism>
<keyword evidence="1" id="KW-1133">Transmembrane helix</keyword>